<accession>A0A7K4P4X1</accession>
<protein>
    <submittedName>
        <fullName evidence="3">Uncharacterized protein</fullName>
    </submittedName>
</protein>
<reference evidence="5 6" key="1">
    <citation type="journal article" date="2019" name="Environ. Microbiol.">
        <title>Genomics insights into ecotype formation of ammonia-oxidizing archaea in the deep ocean.</title>
        <authorList>
            <person name="Wang Y."/>
            <person name="Huang J.M."/>
            <person name="Cui G.J."/>
            <person name="Nunoura T."/>
            <person name="Takaki Y."/>
            <person name="Li W.L."/>
            <person name="Li J."/>
            <person name="Gao Z.M."/>
            <person name="Takai K."/>
            <person name="Zhang A.Q."/>
            <person name="Stepanauskas R."/>
        </authorList>
    </citation>
    <scope>NUCLEOTIDE SEQUENCE [LARGE SCALE GENOMIC DNA]</scope>
    <source>
        <strain evidence="3 6">D1a</strain>
        <strain evidence="4 5">L19a</strain>
        <strain evidence="2 7">T1C4</strain>
        <strain evidence="1 8">T1L11</strain>
    </source>
</reference>
<evidence type="ECO:0000313" key="8">
    <source>
        <dbReference type="Proteomes" id="UP000563820"/>
    </source>
</evidence>
<evidence type="ECO:0000313" key="5">
    <source>
        <dbReference type="Proteomes" id="UP000535457"/>
    </source>
</evidence>
<dbReference type="Proteomes" id="UP000559282">
    <property type="component" value="Unassembled WGS sequence"/>
</dbReference>
<dbReference type="EMBL" id="JACATJ010000013">
    <property type="protein sequence ID" value="NWK09560.1"/>
    <property type="molecule type" value="Genomic_DNA"/>
</dbReference>
<dbReference type="EMBL" id="JACATE010000016">
    <property type="protein sequence ID" value="NWJ29230.1"/>
    <property type="molecule type" value="Genomic_DNA"/>
</dbReference>
<evidence type="ECO:0000313" key="2">
    <source>
        <dbReference type="EMBL" id="NWK07732.1"/>
    </source>
</evidence>
<dbReference type="EMBL" id="JACATF010000017">
    <property type="protein sequence ID" value="NWK07732.1"/>
    <property type="molecule type" value="Genomic_DNA"/>
</dbReference>
<sequence>MIGTAGDDVNEYACTTGFDVSTCSYSGDSERFSVSGQELFPRGLAFNTDGTKMFV</sequence>
<dbReference type="Proteomes" id="UP000563820">
    <property type="component" value="Unassembled WGS sequence"/>
</dbReference>
<dbReference type="EMBL" id="JACATG010000005">
    <property type="protein sequence ID" value="NWK13822.1"/>
    <property type="molecule type" value="Genomic_DNA"/>
</dbReference>
<proteinExistence type="predicted"/>
<evidence type="ECO:0000313" key="1">
    <source>
        <dbReference type="EMBL" id="NWJ29230.1"/>
    </source>
</evidence>
<gene>
    <name evidence="2" type="ORF">HX847_04895</name>
    <name evidence="1" type="ORF">HX848_07635</name>
    <name evidence="3" type="ORF">HX852_07295</name>
    <name evidence="4" type="ORF">HX853_04205</name>
</gene>
<comment type="caution">
    <text evidence="3">The sequence shown here is derived from an EMBL/GenBank/DDBJ whole genome shotgun (WGS) entry which is preliminary data.</text>
</comment>
<evidence type="ECO:0000313" key="6">
    <source>
        <dbReference type="Proteomes" id="UP000549797"/>
    </source>
</evidence>
<reference evidence="3" key="2">
    <citation type="submission" date="2020-06" db="EMBL/GenBank/DDBJ databases">
        <authorList>
            <person name="Wang Y."/>
        </authorList>
    </citation>
    <scope>NUCLEOTIDE SEQUENCE</scope>
    <source>
        <strain evidence="3">D1a</strain>
        <strain evidence="4">L19a</strain>
        <strain evidence="2">T1C4</strain>
        <strain evidence="1">T1L11</strain>
    </source>
</reference>
<organism evidence="3 6">
    <name type="scientific">Marine Group I thaumarchaeote</name>
    <dbReference type="NCBI Taxonomy" id="2511932"/>
    <lineage>
        <taxon>Archaea</taxon>
        <taxon>Nitrososphaerota</taxon>
        <taxon>Marine Group I</taxon>
    </lineage>
</organism>
<dbReference type="Proteomes" id="UP000549797">
    <property type="component" value="Unassembled WGS sequence"/>
</dbReference>
<evidence type="ECO:0000313" key="4">
    <source>
        <dbReference type="EMBL" id="NWK13822.1"/>
    </source>
</evidence>
<name>A0A7K4P4X1_9ARCH</name>
<dbReference type="AlphaFoldDB" id="A0A7K4P4X1"/>
<evidence type="ECO:0000313" key="3">
    <source>
        <dbReference type="EMBL" id="NWK09560.1"/>
    </source>
</evidence>
<dbReference type="Proteomes" id="UP000535457">
    <property type="component" value="Unassembled WGS sequence"/>
</dbReference>
<evidence type="ECO:0000313" key="7">
    <source>
        <dbReference type="Proteomes" id="UP000559282"/>
    </source>
</evidence>